<keyword evidence="1" id="KW-0472">Membrane</keyword>
<accession>A0A9X1HYI6</accession>
<dbReference type="Proteomes" id="UP001139199">
    <property type="component" value="Unassembled WGS sequence"/>
</dbReference>
<feature type="signal peptide" evidence="2">
    <location>
        <begin position="1"/>
        <end position="27"/>
    </location>
</feature>
<evidence type="ECO:0000256" key="2">
    <source>
        <dbReference type="SAM" id="SignalP"/>
    </source>
</evidence>
<keyword evidence="4" id="KW-1185">Reference proteome</keyword>
<keyword evidence="2" id="KW-0732">Signal</keyword>
<comment type="caution">
    <text evidence="3">The sequence shown here is derived from an EMBL/GenBank/DDBJ whole genome shotgun (WGS) entry which is preliminary data.</text>
</comment>
<feature type="transmembrane region" description="Helical" evidence="1">
    <location>
        <begin position="51"/>
        <end position="70"/>
    </location>
</feature>
<evidence type="ECO:0000313" key="4">
    <source>
        <dbReference type="Proteomes" id="UP001139199"/>
    </source>
</evidence>
<dbReference type="EMBL" id="JAJAPW010000002">
    <property type="protein sequence ID" value="MCB4798121.1"/>
    <property type="molecule type" value="Genomic_DNA"/>
</dbReference>
<evidence type="ECO:0000256" key="1">
    <source>
        <dbReference type="SAM" id="Phobius"/>
    </source>
</evidence>
<dbReference type="NCBIfam" id="NF046080">
    <property type="entry name" value="PID_CTERM"/>
    <property type="match status" value="1"/>
</dbReference>
<keyword evidence="1" id="KW-1133">Transmembrane helix</keyword>
<feature type="chain" id="PRO_5040864849" description="VPDSG-CTERM protein sorting domain-containing protein" evidence="2">
    <location>
        <begin position="28"/>
        <end position="79"/>
    </location>
</feature>
<dbReference type="InterPro" id="IPR058207">
    <property type="entry name" value="PID_CTERM"/>
</dbReference>
<keyword evidence="1" id="KW-0812">Transmembrane</keyword>
<evidence type="ECO:0008006" key="5">
    <source>
        <dbReference type="Google" id="ProtNLM"/>
    </source>
</evidence>
<gene>
    <name evidence="3" type="ORF">LG649_04655</name>
</gene>
<organism evidence="3 4">
    <name type="scientific">Neotamlana laminarinivorans</name>
    <dbReference type="NCBI Taxonomy" id="2883124"/>
    <lineage>
        <taxon>Bacteria</taxon>
        <taxon>Pseudomonadati</taxon>
        <taxon>Bacteroidota</taxon>
        <taxon>Flavobacteriia</taxon>
        <taxon>Flavobacteriales</taxon>
        <taxon>Flavobacteriaceae</taxon>
        <taxon>Neotamlana</taxon>
    </lineage>
</organism>
<evidence type="ECO:0000313" key="3">
    <source>
        <dbReference type="EMBL" id="MCB4798121.1"/>
    </source>
</evidence>
<protein>
    <recommendedName>
        <fullName evidence="5">VPDSG-CTERM protein sorting domain-containing protein</fullName>
    </recommendedName>
</protein>
<proteinExistence type="predicted"/>
<dbReference type="AlphaFoldDB" id="A0A9X1HYI6"/>
<name>A0A9X1HYI6_9FLAO</name>
<sequence length="79" mass="8451">MKTKKLYKKIASVSFILAITCSNNLFASTNKGSWIDLWSQNRDSSSNSHTSVPIDGGLGILVLGAAALGAKKLRQNKNA</sequence>
<dbReference type="RefSeq" id="WP_226541540.1">
    <property type="nucleotide sequence ID" value="NZ_JAJAPW010000002.1"/>
</dbReference>
<reference evidence="3" key="1">
    <citation type="submission" date="2021-10" db="EMBL/GenBank/DDBJ databases">
        <title>Tamlana sargassums sp. nov., and Tamlana laminarinivorans sp. nov., two new bacteria isolated from the brown alga.</title>
        <authorList>
            <person name="Li J."/>
        </authorList>
    </citation>
    <scope>NUCLEOTIDE SEQUENCE</scope>
    <source>
        <strain evidence="3">PT2-4</strain>
    </source>
</reference>